<sequence length="84" mass="8518">MRITTTAITTSALVASAAALLTAIAAAPAVARPEPGPEPAPAVVAVERADAPVCLLERIDAQFVRCDDLTGAGVPAPSWIPEQD</sequence>
<dbReference type="Proteomes" id="UP001501196">
    <property type="component" value="Unassembled WGS sequence"/>
</dbReference>
<dbReference type="RefSeq" id="WP_344369026.1">
    <property type="nucleotide sequence ID" value="NZ_BAAAPW010000001.1"/>
</dbReference>
<proteinExistence type="predicted"/>
<feature type="chain" id="PRO_5047004480" evidence="1">
    <location>
        <begin position="32"/>
        <end position="84"/>
    </location>
</feature>
<keyword evidence="1" id="KW-0732">Signal</keyword>
<comment type="caution">
    <text evidence="2">The sequence shown here is derived from an EMBL/GenBank/DDBJ whole genome shotgun (WGS) entry which is preliminary data.</text>
</comment>
<dbReference type="EMBL" id="BAAAPW010000001">
    <property type="protein sequence ID" value="GAA2024009.1"/>
    <property type="molecule type" value="Genomic_DNA"/>
</dbReference>
<gene>
    <name evidence="2" type="ORF">GCM10009819_03580</name>
</gene>
<evidence type="ECO:0000313" key="2">
    <source>
        <dbReference type="EMBL" id="GAA2024009.1"/>
    </source>
</evidence>
<organism evidence="2 3">
    <name type="scientific">Agromyces tropicus</name>
    <dbReference type="NCBI Taxonomy" id="555371"/>
    <lineage>
        <taxon>Bacteria</taxon>
        <taxon>Bacillati</taxon>
        <taxon>Actinomycetota</taxon>
        <taxon>Actinomycetes</taxon>
        <taxon>Micrococcales</taxon>
        <taxon>Microbacteriaceae</taxon>
        <taxon>Agromyces</taxon>
    </lineage>
</organism>
<keyword evidence="3" id="KW-1185">Reference proteome</keyword>
<protein>
    <submittedName>
        <fullName evidence="2">Uncharacterized protein</fullName>
    </submittedName>
</protein>
<feature type="signal peptide" evidence="1">
    <location>
        <begin position="1"/>
        <end position="31"/>
    </location>
</feature>
<reference evidence="3" key="1">
    <citation type="journal article" date="2019" name="Int. J. Syst. Evol. Microbiol.">
        <title>The Global Catalogue of Microorganisms (GCM) 10K type strain sequencing project: providing services to taxonomists for standard genome sequencing and annotation.</title>
        <authorList>
            <consortium name="The Broad Institute Genomics Platform"/>
            <consortium name="The Broad Institute Genome Sequencing Center for Infectious Disease"/>
            <person name="Wu L."/>
            <person name="Ma J."/>
        </authorList>
    </citation>
    <scope>NUCLEOTIDE SEQUENCE [LARGE SCALE GENOMIC DNA]</scope>
    <source>
        <strain evidence="3">JCM 15672</strain>
    </source>
</reference>
<evidence type="ECO:0000256" key="1">
    <source>
        <dbReference type="SAM" id="SignalP"/>
    </source>
</evidence>
<name>A0ABP5FCS1_9MICO</name>
<accession>A0ABP5FCS1</accession>
<evidence type="ECO:0000313" key="3">
    <source>
        <dbReference type="Proteomes" id="UP001501196"/>
    </source>
</evidence>